<name>A0ABR6AKZ7_9HYPH</name>
<dbReference type="Pfam" id="PF04453">
    <property type="entry name" value="LptD"/>
    <property type="match status" value="1"/>
</dbReference>
<dbReference type="PANTHER" id="PTHR30189:SF1">
    <property type="entry name" value="LPS-ASSEMBLY PROTEIN LPTD"/>
    <property type="match status" value="1"/>
</dbReference>
<comment type="caution">
    <text evidence="1">Lacks conserved residue(s) required for the propagation of feature annotation.</text>
</comment>
<keyword evidence="1" id="KW-0472">Membrane</keyword>
<comment type="subcellular location">
    <subcellularLocation>
        <location evidence="1">Cell outer membrane</location>
    </subcellularLocation>
</comment>
<dbReference type="EMBL" id="JACGXG010000001">
    <property type="protein sequence ID" value="MBA8850139.1"/>
    <property type="molecule type" value="Genomic_DNA"/>
</dbReference>
<protein>
    <recommendedName>
        <fullName evidence="1">LPS-assembly protein LptD</fullName>
    </recommendedName>
</protein>
<gene>
    <name evidence="1" type="primary">lptD</name>
    <name evidence="3" type="ORF">FHW20_001043</name>
</gene>
<keyword evidence="1" id="KW-0998">Cell outer membrane</keyword>
<dbReference type="HAMAP" id="MF_01411">
    <property type="entry name" value="LPS_assembly_LptD"/>
    <property type="match status" value="1"/>
</dbReference>
<dbReference type="InterPro" id="IPR007543">
    <property type="entry name" value="LptD_C"/>
</dbReference>
<comment type="similarity">
    <text evidence="1">Belongs to the LptD family.</text>
</comment>
<evidence type="ECO:0000256" key="1">
    <source>
        <dbReference type="HAMAP-Rule" id="MF_01411"/>
    </source>
</evidence>
<evidence type="ECO:0000313" key="3">
    <source>
        <dbReference type="EMBL" id="MBA8850139.1"/>
    </source>
</evidence>
<proteinExistence type="inferred from homology"/>
<dbReference type="InterPro" id="IPR050218">
    <property type="entry name" value="LptD"/>
</dbReference>
<keyword evidence="1" id="KW-0732">Signal</keyword>
<dbReference type="PANTHER" id="PTHR30189">
    <property type="entry name" value="LPS-ASSEMBLY PROTEIN"/>
    <property type="match status" value="1"/>
</dbReference>
<comment type="subunit">
    <text evidence="1">Component of the lipopolysaccharide transport and assembly complex.</text>
</comment>
<dbReference type="Proteomes" id="UP000578622">
    <property type="component" value="Unassembled WGS sequence"/>
</dbReference>
<comment type="function">
    <text evidence="1">Involved in the assembly of lipopolysaccharide (LPS) at the surface of the outer membrane.</text>
</comment>
<reference evidence="3 4" key="1">
    <citation type="submission" date="2020-07" db="EMBL/GenBank/DDBJ databases">
        <title>Genomic Encyclopedia of Type Strains, Phase IV (KMG-V): Genome sequencing to study the core and pangenomes of soil and plant-associated prokaryotes.</title>
        <authorList>
            <person name="Whitman W."/>
        </authorList>
    </citation>
    <scope>NUCLEOTIDE SEQUENCE [LARGE SCALE GENOMIC DNA]</scope>
    <source>
        <strain evidence="3 4">RH4WT92</strain>
    </source>
</reference>
<organism evidence="3 4">
    <name type="scientific">Brucella intermedia</name>
    <dbReference type="NCBI Taxonomy" id="94625"/>
    <lineage>
        <taxon>Bacteria</taxon>
        <taxon>Pseudomonadati</taxon>
        <taxon>Pseudomonadota</taxon>
        <taxon>Alphaproteobacteria</taxon>
        <taxon>Hyphomicrobiales</taxon>
        <taxon>Brucellaceae</taxon>
        <taxon>Brucella/Ochrobactrum group</taxon>
        <taxon>Brucella</taxon>
    </lineage>
</organism>
<evidence type="ECO:0000313" key="4">
    <source>
        <dbReference type="Proteomes" id="UP000578622"/>
    </source>
</evidence>
<dbReference type="Gene3D" id="2.60.450.10">
    <property type="entry name" value="Lipopolysaccharide (LPS) transport protein A like domain"/>
    <property type="match status" value="1"/>
</dbReference>
<evidence type="ECO:0000259" key="2">
    <source>
        <dbReference type="Pfam" id="PF04453"/>
    </source>
</evidence>
<comment type="caution">
    <text evidence="3">The sequence shown here is derived from an EMBL/GenBank/DDBJ whole genome shotgun (WGS) entry which is preliminary data.</text>
</comment>
<sequence length="799" mass="89146">MGSSNARMVLPHSLSRLTRGTALACVLALPFISVAALPSPALAQDALGANYQSDPNARMLLQADELVYDRDVNTVTAQGKVRIEYDGNHLVADKVTYNQQTRRMTATGNVEIVERDGNKIYSDHMDVTDSFRDGFVNGLRVETTDNTRFAAESAERSNGEITTFNNGVYTACEPCAKNPDKPVLWQIKARKIIWNSTTKTVRFEHGRFEFFGMPLAYFPAFEMADPTVKRKSGFLFPGFSYKDDLGVGIKNSYFWALAPNYDLTLSTTGYTKQGFLTEAEWRHRVENGTYNLRIAGIHQNKPGEFDVNTVDREEDNRGMVASKGDFELNSRWRFGWDVMAQTDRNFSRTYSIDGYNAGTQVSKIYLQGISNRNYFDLNFYRFNVQESLLSNNPNEMHSKQPWVFPSLDYSYTLPEPVYGGELNFNTNLQVLYRQNANYAGRFINVLEDGRWVQRPNPYPRVPGFDGTNARLTTEAEWKRTFITPAGLVITPLLALRGDAIGANTNFNLTDAGYTDAVVRSEALRAMATAGLELRWPILFSSTSSTHIIEPIAQLYVRNNERYAGELPNEDAQSFVFDATNLFSRDKFSGYDRVEGGTRANLGLRYSGNFNNSDWALYALGGQSFQLGGVNSFGTSDFLNVGADSGLQDARSDYVAMIGTSNSTGLALAARGRFDKDSFSVRRGELEAQQSWQKLTISAQYAYIAPQPAYGYNDLRQEVTGAATARINTNWRVFGSGTYDLVSETLVRASSGLAYDDECFTYSMNYVQTRNPGDDKASHGVGFNISLRTLGDIGSGNQTF</sequence>
<accession>A0ABR6AKZ7</accession>
<feature type="domain" description="LptD C-terminal" evidence="2">
    <location>
        <begin position="316"/>
        <end position="730"/>
    </location>
</feature>
<keyword evidence="4" id="KW-1185">Reference proteome</keyword>
<dbReference type="InterPro" id="IPR020889">
    <property type="entry name" value="LipoPS_assembly_LptD"/>
</dbReference>